<dbReference type="EMBL" id="CP112998">
    <property type="protein sequence ID" value="WAC14138.1"/>
    <property type="molecule type" value="Genomic_DNA"/>
</dbReference>
<evidence type="ECO:0000313" key="1">
    <source>
        <dbReference type="EMBL" id="WAC14138.1"/>
    </source>
</evidence>
<evidence type="ECO:0000313" key="2">
    <source>
        <dbReference type="Proteomes" id="UP001164653"/>
    </source>
</evidence>
<reference evidence="1" key="1">
    <citation type="submission" date="2022-11" db="EMBL/GenBank/DDBJ databases">
        <title>Dyadobacter pollutisoli sp. nov., isolated from plastic dumped soil.</title>
        <authorList>
            <person name="Kim J.M."/>
            <person name="Kim K.R."/>
            <person name="Lee J.K."/>
            <person name="Hao L."/>
            <person name="Jeon C.O."/>
        </authorList>
    </citation>
    <scope>NUCLEOTIDE SEQUENCE</scope>
    <source>
        <strain evidence="1">U1</strain>
    </source>
</reference>
<accession>A0A9E8NDT2</accession>
<dbReference type="RefSeq" id="WP_244818757.1">
    <property type="nucleotide sequence ID" value="NZ_CP112998.1"/>
</dbReference>
<dbReference type="Proteomes" id="UP001164653">
    <property type="component" value="Chromosome"/>
</dbReference>
<protein>
    <submittedName>
        <fullName evidence="1">Uncharacterized protein</fullName>
    </submittedName>
</protein>
<organism evidence="1 2">
    <name type="scientific">Dyadobacter pollutisoli</name>
    <dbReference type="NCBI Taxonomy" id="2910158"/>
    <lineage>
        <taxon>Bacteria</taxon>
        <taxon>Pseudomonadati</taxon>
        <taxon>Bacteroidota</taxon>
        <taxon>Cytophagia</taxon>
        <taxon>Cytophagales</taxon>
        <taxon>Spirosomataceae</taxon>
        <taxon>Dyadobacter</taxon>
    </lineage>
</organism>
<dbReference type="KEGG" id="dpf:ON006_09275"/>
<dbReference type="AlphaFoldDB" id="A0A9E8NDT2"/>
<gene>
    <name evidence="1" type="ORF">ON006_09275</name>
</gene>
<keyword evidence="2" id="KW-1185">Reference proteome</keyword>
<proteinExistence type="predicted"/>
<sequence length="187" mass="21401">MRNCNASIPENAGNTKQKRFKVYKTAVGLDIQTSNTRRDFAKIYLITGNAYIHASGKTIHTDGPILLFEPLAAYSLHEVPDTDLSFACLFSRNLLDYDLCSNTYRQLMTFAGISAPIFFRLDSKQKNFIAGMFEQIILEQDTSYTFSYELFSNYMNLILHEYMNLILHEVLKKTAASIPAYQPFHLN</sequence>
<name>A0A9E8NDT2_9BACT</name>